<dbReference type="OrthoDB" id="2504171at2759"/>
<feature type="domain" description="Phospholipase/carboxylesterase/thioesterase" evidence="11">
    <location>
        <begin position="172"/>
        <end position="396"/>
    </location>
</feature>
<dbReference type="EC" id="3.1.2.22" evidence="2"/>
<proteinExistence type="inferred from homology"/>
<evidence type="ECO:0000256" key="5">
    <source>
        <dbReference type="ARBA" id="ARBA00022801"/>
    </source>
</evidence>
<reference evidence="12" key="2">
    <citation type="submission" date="2016-05" db="EMBL/GenBank/DDBJ databases">
        <title>Comparative analysis highlights variable genome content of wheat rusts and divergence of the mating loci.</title>
        <authorList>
            <person name="Cuomo C.A."/>
            <person name="Bakkeren G."/>
            <person name="Szabo L."/>
            <person name="Khalil H."/>
            <person name="Joly D."/>
            <person name="Goldberg J."/>
            <person name="Young S."/>
            <person name="Zeng Q."/>
            <person name="Fellers J."/>
        </authorList>
    </citation>
    <scope>NUCLEOTIDE SEQUENCE [LARGE SCALE GENOMIC DNA]</scope>
    <source>
        <strain evidence="12">1-1 BBBD Race 1</strain>
    </source>
</reference>
<dbReference type="Proteomes" id="UP000005240">
    <property type="component" value="Unassembled WGS sequence"/>
</dbReference>
<protein>
    <recommendedName>
        <fullName evidence="3">Acyl-protein thioesterase 1</fullName>
        <ecNumber evidence="2">3.1.2.22</ecNumber>
    </recommendedName>
    <alternativeName>
        <fullName evidence="8">Palmitoyl-protein hydrolase</fullName>
    </alternativeName>
</protein>
<evidence type="ECO:0000256" key="10">
    <source>
        <dbReference type="SAM" id="Phobius"/>
    </source>
</evidence>
<keyword evidence="10" id="KW-0812">Transmembrane</keyword>
<reference evidence="13" key="4">
    <citation type="submission" date="2025-05" db="UniProtKB">
        <authorList>
            <consortium name="EnsemblFungi"/>
        </authorList>
    </citation>
    <scope>IDENTIFICATION</scope>
    <source>
        <strain evidence="13">isolate 1-1 / race 1 (BBBD)</strain>
    </source>
</reference>
<comment type="catalytic activity">
    <reaction evidence="9">
        <text>S-hexadecanoyl-L-cysteinyl-[protein] + H2O = L-cysteinyl-[protein] + hexadecanoate + H(+)</text>
        <dbReference type="Rhea" id="RHEA:19233"/>
        <dbReference type="Rhea" id="RHEA-COMP:10131"/>
        <dbReference type="Rhea" id="RHEA-COMP:11032"/>
        <dbReference type="ChEBI" id="CHEBI:7896"/>
        <dbReference type="ChEBI" id="CHEBI:15377"/>
        <dbReference type="ChEBI" id="CHEBI:15378"/>
        <dbReference type="ChEBI" id="CHEBI:29950"/>
        <dbReference type="ChEBI" id="CHEBI:74151"/>
        <dbReference type="EC" id="3.1.2.22"/>
    </reaction>
</comment>
<dbReference type="Gene3D" id="3.40.50.1820">
    <property type="entry name" value="alpha/beta hydrolase"/>
    <property type="match status" value="1"/>
</dbReference>
<comment type="similarity">
    <text evidence="1">Belongs to the AB hydrolase superfamily. AB hydrolase 2 family.</text>
</comment>
<keyword evidence="4" id="KW-0719">Serine esterase</keyword>
<evidence type="ECO:0000313" key="12">
    <source>
        <dbReference type="EMBL" id="OAV96724.1"/>
    </source>
</evidence>
<dbReference type="EMBL" id="ADAS02000017">
    <property type="protein sequence ID" value="OAV96724.1"/>
    <property type="molecule type" value="Genomic_DNA"/>
</dbReference>
<feature type="transmembrane region" description="Helical" evidence="10">
    <location>
        <begin position="83"/>
        <end position="105"/>
    </location>
</feature>
<dbReference type="SUPFAM" id="SSF53474">
    <property type="entry name" value="alpha/beta-Hydrolases"/>
    <property type="match status" value="1"/>
</dbReference>
<dbReference type="PANTHER" id="PTHR10655:SF17">
    <property type="entry name" value="LYSOPHOSPHOLIPASE-LIKE PROTEIN 1"/>
    <property type="match status" value="1"/>
</dbReference>
<keyword evidence="6" id="KW-0276">Fatty acid metabolism</keyword>
<dbReference type="InterPro" id="IPR003140">
    <property type="entry name" value="PLipase/COase/thioEstase"/>
</dbReference>
<keyword evidence="10" id="KW-0472">Membrane</keyword>
<keyword evidence="6" id="KW-0443">Lipid metabolism</keyword>
<evidence type="ECO:0000256" key="9">
    <source>
        <dbReference type="ARBA" id="ARBA00047337"/>
    </source>
</evidence>
<dbReference type="GO" id="GO:0008474">
    <property type="term" value="F:palmitoyl-(protein) hydrolase activity"/>
    <property type="evidence" value="ECO:0007669"/>
    <property type="project" value="UniProtKB-EC"/>
</dbReference>
<accession>A0A180GW34</accession>
<comment type="function">
    <text evidence="7">Hydrolyzes fatty acids from S-acylated cysteine residues in proteins with a strong preference for palmitoylated G-alpha proteins over other acyl substrates. Mediates the deacylation of G-alpha proteins such as GPA1 in vivo, but has weak or no activity toward palmitoylated Ras proteins. Has weak lysophospholipase activity in vitro; however such activity may not exist in vivo.</text>
</comment>
<keyword evidence="5" id="KW-0378">Hydrolase</keyword>
<evidence type="ECO:0000256" key="4">
    <source>
        <dbReference type="ARBA" id="ARBA00022487"/>
    </source>
</evidence>
<dbReference type="Pfam" id="PF02230">
    <property type="entry name" value="Abhydrolase_2"/>
    <property type="match status" value="1"/>
</dbReference>
<dbReference type="GO" id="GO:0006631">
    <property type="term" value="P:fatty acid metabolic process"/>
    <property type="evidence" value="ECO:0007669"/>
    <property type="project" value="UniProtKB-KW"/>
</dbReference>
<dbReference type="EnsemblFungi" id="PTTG_12496-t43_1">
    <property type="protein sequence ID" value="PTTG_12496-t43_1-p1"/>
    <property type="gene ID" value="PTTG_12496"/>
</dbReference>
<reference evidence="12" key="1">
    <citation type="submission" date="2009-11" db="EMBL/GenBank/DDBJ databases">
        <authorList>
            <consortium name="The Broad Institute Genome Sequencing Platform"/>
            <person name="Ward D."/>
            <person name="Feldgarden M."/>
            <person name="Earl A."/>
            <person name="Young S.K."/>
            <person name="Zeng Q."/>
            <person name="Koehrsen M."/>
            <person name="Alvarado L."/>
            <person name="Berlin A."/>
            <person name="Bochicchio J."/>
            <person name="Borenstein D."/>
            <person name="Chapman S.B."/>
            <person name="Chen Z."/>
            <person name="Engels R."/>
            <person name="Freedman E."/>
            <person name="Gellesch M."/>
            <person name="Goldberg J."/>
            <person name="Griggs A."/>
            <person name="Gujja S."/>
            <person name="Heilman E."/>
            <person name="Heiman D."/>
            <person name="Hepburn T."/>
            <person name="Howarth C."/>
            <person name="Jen D."/>
            <person name="Larson L."/>
            <person name="Lewis B."/>
            <person name="Mehta T."/>
            <person name="Park D."/>
            <person name="Pearson M."/>
            <person name="Roberts A."/>
            <person name="Saif S."/>
            <person name="Shea T."/>
            <person name="Shenoy N."/>
            <person name="Sisk P."/>
            <person name="Stolte C."/>
            <person name="Sykes S."/>
            <person name="Thomson T."/>
            <person name="Walk T."/>
            <person name="White J."/>
            <person name="Yandava C."/>
            <person name="Izard J."/>
            <person name="Baranova O.V."/>
            <person name="Blanton J.M."/>
            <person name="Tanner A.C."/>
            <person name="Dewhirst F.E."/>
            <person name="Haas B."/>
            <person name="Nusbaum C."/>
            <person name="Birren B."/>
        </authorList>
    </citation>
    <scope>NUCLEOTIDE SEQUENCE [LARGE SCALE GENOMIC DNA]</scope>
    <source>
        <strain evidence="12">1-1 BBBD Race 1</strain>
    </source>
</reference>
<dbReference type="InterPro" id="IPR029058">
    <property type="entry name" value="AB_hydrolase_fold"/>
</dbReference>
<name>A0A180GW34_PUCT1</name>
<evidence type="ECO:0000256" key="6">
    <source>
        <dbReference type="ARBA" id="ARBA00022832"/>
    </source>
</evidence>
<evidence type="ECO:0000313" key="13">
    <source>
        <dbReference type="EnsemblFungi" id="PTTG_12496-t43_1-p1"/>
    </source>
</evidence>
<keyword evidence="10" id="KW-1133">Transmembrane helix</keyword>
<evidence type="ECO:0000256" key="8">
    <source>
        <dbReference type="ARBA" id="ARBA00031195"/>
    </source>
</evidence>
<reference evidence="13 14" key="3">
    <citation type="journal article" date="2017" name="G3 (Bethesda)">
        <title>Comparative analysis highlights variable genome content of wheat rusts and divergence of the mating loci.</title>
        <authorList>
            <person name="Cuomo C.A."/>
            <person name="Bakkeren G."/>
            <person name="Khalil H.B."/>
            <person name="Panwar V."/>
            <person name="Joly D."/>
            <person name="Linning R."/>
            <person name="Sakthikumar S."/>
            <person name="Song X."/>
            <person name="Adiconis X."/>
            <person name="Fan L."/>
            <person name="Goldberg J.M."/>
            <person name="Levin J.Z."/>
            <person name="Young S."/>
            <person name="Zeng Q."/>
            <person name="Anikster Y."/>
            <person name="Bruce M."/>
            <person name="Wang M."/>
            <person name="Yin C."/>
            <person name="McCallum B."/>
            <person name="Szabo L.J."/>
            <person name="Hulbert S."/>
            <person name="Chen X."/>
            <person name="Fellers J.P."/>
        </authorList>
    </citation>
    <scope>NUCLEOTIDE SEQUENCE</scope>
    <source>
        <strain evidence="14">Isolate 1-1 / race 1 (BBBD)</strain>
        <strain evidence="13">isolate 1-1 / race 1 (BBBD)</strain>
    </source>
</reference>
<evidence type="ECO:0000256" key="1">
    <source>
        <dbReference type="ARBA" id="ARBA00006499"/>
    </source>
</evidence>
<organism evidence="12">
    <name type="scientific">Puccinia triticina (isolate 1-1 / race 1 (BBBD))</name>
    <name type="common">Brown leaf rust fungus</name>
    <dbReference type="NCBI Taxonomy" id="630390"/>
    <lineage>
        <taxon>Eukaryota</taxon>
        <taxon>Fungi</taxon>
        <taxon>Dikarya</taxon>
        <taxon>Basidiomycota</taxon>
        <taxon>Pucciniomycotina</taxon>
        <taxon>Pucciniomycetes</taxon>
        <taxon>Pucciniales</taxon>
        <taxon>Pucciniaceae</taxon>
        <taxon>Puccinia</taxon>
    </lineage>
</organism>
<dbReference type="GO" id="GO:0005737">
    <property type="term" value="C:cytoplasm"/>
    <property type="evidence" value="ECO:0007669"/>
    <property type="project" value="TreeGrafter"/>
</dbReference>
<dbReference type="AlphaFoldDB" id="A0A180GW34"/>
<evidence type="ECO:0000259" key="11">
    <source>
        <dbReference type="Pfam" id="PF02230"/>
    </source>
</evidence>
<sequence>MGVGNHLDPCAKQLLKVQPIESGVEALTFKASFLKRSCNGTDFRSLLLSTERVSFQNNRPESPYQLPHSFGITLRPPRKNIKFYICILLLTAAAIVLICLAAIGFGGRKHATASSVLNPNPDSDPSSIPPREVFGSSEYRGNWSNSNADVAQVAFDFVPPVDSTNGRGLGWTVLFIHGLGAFNASDGYRWRDFLLSSYSEPLTRNTFGNLTGLQFIFPKAPVRPITVYAAQKDRGARPGWFDIKDWRDLHYLEDEEGLRQSVIGLSTILKNEALSGRIQLNQTIIAGFSQGAVMSILLTLTLPQPPTACIMMSGYLPLPLRLADLRSASPAEYKQTSLYWLHGTDDAILNYNQARAGMKLFSALFSDRFLRAKFKTFPGLKHGFNADEQKVVSNYVDGMVSRHTGGSFDSTLDATVQPENEGDVIQFPSP</sequence>
<dbReference type="STRING" id="630390.A0A180GW34"/>
<keyword evidence="14" id="KW-1185">Reference proteome</keyword>
<evidence type="ECO:0000256" key="3">
    <source>
        <dbReference type="ARBA" id="ARBA00014923"/>
    </source>
</evidence>
<evidence type="ECO:0000256" key="7">
    <source>
        <dbReference type="ARBA" id="ARBA00029392"/>
    </source>
</evidence>
<evidence type="ECO:0000313" key="14">
    <source>
        <dbReference type="Proteomes" id="UP000005240"/>
    </source>
</evidence>
<evidence type="ECO:0000256" key="2">
    <source>
        <dbReference type="ARBA" id="ARBA00012423"/>
    </source>
</evidence>
<dbReference type="PANTHER" id="PTHR10655">
    <property type="entry name" value="LYSOPHOSPHOLIPASE-RELATED"/>
    <property type="match status" value="1"/>
</dbReference>
<gene>
    <name evidence="12" type="ORF">PTTG_12496</name>
</gene>
<dbReference type="GO" id="GO:0052689">
    <property type="term" value="F:carboxylic ester hydrolase activity"/>
    <property type="evidence" value="ECO:0007669"/>
    <property type="project" value="UniProtKB-KW"/>
</dbReference>
<dbReference type="InterPro" id="IPR050565">
    <property type="entry name" value="LYPA1-2/EST-like"/>
</dbReference>
<dbReference type="VEuPathDB" id="FungiDB:PTTG_12496"/>